<dbReference type="SUPFAM" id="SSF56574">
    <property type="entry name" value="Serpins"/>
    <property type="match status" value="1"/>
</dbReference>
<dbReference type="Gene3D" id="2.30.39.10">
    <property type="entry name" value="Alpha-1-antitrypsin, domain 1"/>
    <property type="match status" value="1"/>
</dbReference>
<dbReference type="InterPro" id="IPR036186">
    <property type="entry name" value="Serpin_sf"/>
</dbReference>
<dbReference type="PANTHER" id="PTHR11461:SF211">
    <property type="entry name" value="GH10112P-RELATED"/>
    <property type="match status" value="1"/>
</dbReference>
<feature type="domain" description="Serpin" evidence="5">
    <location>
        <begin position="112"/>
        <end position="475"/>
    </location>
</feature>
<dbReference type="Pfam" id="PF00079">
    <property type="entry name" value="Serpin"/>
    <property type="match status" value="1"/>
</dbReference>
<gene>
    <name evidence="6" type="ORF">AAG570_010597</name>
</gene>
<dbReference type="AlphaFoldDB" id="A0ABD0YN10"/>
<evidence type="ECO:0000259" key="5">
    <source>
        <dbReference type="SMART" id="SM00093"/>
    </source>
</evidence>
<accession>A0ABD0YN10</accession>
<comment type="similarity">
    <text evidence="1 4">Belongs to the serpin family.</text>
</comment>
<evidence type="ECO:0000313" key="6">
    <source>
        <dbReference type="EMBL" id="KAL1132645.1"/>
    </source>
</evidence>
<organism evidence="6 7">
    <name type="scientific">Ranatra chinensis</name>
    <dbReference type="NCBI Taxonomy" id="642074"/>
    <lineage>
        <taxon>Eukaryota</taxon>
        <taxon>Metazoa</taxon>
        <taxon>Ecdysozoa</taxon>
        <taxon>Arthropoda</taxon>
        <taxon>Hexapoda</taxon>
        <taxon>Insecta</taxon>
        <taxon>Pterygota</taxon>
        <taxon>Neoptera</taxon>
        <taxon>Paraneoptera</taxon>
        <taxon>Hemiptera</taxon>
        <taxon>Heteroptera</taxon>
        <taxon>Panheteroptera</taxon>
        <taxon>Nepomorpha</taxon>
        <taxon>Nepidae</taxon>
        <taxon>Ranatrinae</taxon>
        <taxon>Ranatra</taxon>
    </lineage>
</organism>
<dbReference type="PROSITE" id="PS00284">
    <property type="entry name" value="SERPIN"/>
    <property type="match status" value="1"/>
</dbReference>
<protein>
    <recommendedName>
        <fullName evidence="5">Serpin domain-containing protein</fullName>
    </recommendedName>
</protein>
<evidence type="ECO:0000256" key="2">
    <source>
        <dbReference type="ARBA" id="ARBA00022690"/>
    </source>
</evidence>
<dbReference type="EMBL" id="JBFDAA010000005">
    <property type="protein sequence ID" value="KAL1132645.1"/>
    <property type="molecule type" value="Genomic_DNA"/>
</dbReference>
<reference evidence="6 7" key="1">
    <citation type="submission" date="2024-07" db="EMBL/GenBank/DDBJ databases">
        <title>Chromosome-level genome assembly of the water stick insect Ranatra chinensis (Heteroptera: Nepidae).</title>
        <authorList>
            <person name="Liu X."/>
        </authorList>
    </citation>
    <scope>NUCLEOTIDE SEQUENCE [LARGE SCALE GENOMIC DNA]</scope>
    <source>
        <strain evidence="6">Cailab_2021Rc</strain>
        <tissue evidence="6">Muscle</tissue>
    </source>
</reference>
<keyword evidence="7" id="KW-1185">Reference proteome</keyword>
<dbReference type="InterPro" id="IPR042185">
    <property type="entry name" value="Serpin_sf_2"/>
</dbReference>
<evidence type="ECO:0000256" key="3">
    <source>
        <dbReference type="ARBA" id="ARBA00022900"/>
    </source>
</evidence>
<dbReference type="GO" id="GO:0004867">
    <property type="term" value="F:serine-type endopeptidase inhibitor activity"/>
    <property type="evidence" value="ECO:0007669"/>
    <property type="project" value="UniProtKB-KW"/>
</dbReference>
<comment type="caution">
    <text evidence="6">The sequence shown here is derived from an EMBL/GenBank/DDBJ whole genome shotgun (WGS) entry which is preliminary data.</text>
</comment>
<dbReference type="SMART" id="SM00093">
    <property type="entry name" value="SERPIN"/>
    <property type="match status" value="1"/>
</dbReference>
<dbReference type="InterPro" id="IPR023796">
    <property type="entry name" value="Serpin_dom"/>
</dbReference>
<evidence type="ECO:0000256" key="1">
    <source>
        <dbReference type="ARBA" id="ARBA00009500"/>
    </source>
</evidence>
<proteinExistence type="inferred from homology"/>
<evidence type="ECO:0000313" key="7">
    <source>
        <dbReference type="Proteomes" id="UP001558652"/>
    </source>
</evidence>
<dbReference type="Proteomes" id="UP001558652">
    <property type="component" value="Unassembled WGS sequence"/>
</dbReference>
<dbReference type="PANTHER" id="PTHR11461">
    <property type="entry name" value="SERINE PROTEASE INHIBITOR, SERPIN"/>
    <property type="match status" value="1"/>
</dbReference>
<sequence length="477" mass="52424">MASKRRNMFQKNKTQETTENGLFALASCESPVVEPQEEANEIVAGQNKLAMDLFKYKLYCDYPLCLKAEDGAQAPKHVLPVQEAVNDGNSGAGKSRRIAIREDIVTVACRLLLLSSHILKDGTAEGNLFISPLSVATCLAMLYMMANTTTAQEIAAVMNVHQPDNIDEDNSLAEGFQRALKSLDVGGSFLIANRVFVDDEFEVKPSYTEAVKEYLGADSEILDFTNHTESSRKRINKWASDHTKGKIDQLLKPGALSMDIVMVLVSTIHFKGKWQHCFSNTTQMDFVSEGGNRTAVKMLKVFEKLGHAEIPSIGARVLSLPYLDNNQSLVIILPDEVDGLAKVEEEIVKLDFEKDILQQIKATSIVNAAIPEFQLEESYELRSPLSQLGMKSAFNGHVSDFSRGVSTTGLEVSKVYHNTAIVVNEEGTEAAASTGAGLYLKSGVVTDFTVDHPFMFAITDNKLKSIVFLGRFLGPDQ</sequence>
<dbReference type="InterPro" id="IPR023795">
    <property type="entry name" value="Serpin_CS"/>
</dbReference>
<name>A0ABD0YN10_9HEMI</name>
<dbReference type="InterPro" id="IPR000215">
    <property type="entry name" value="Serpin_fam"/>
</dbReference>
<keyword evidence="2" id="KW-0646">Protease inhibitor</keyword>
<dbReference type="Gene3D" id="3.30.497.10">
    <property type="entry name" value="Antithrombin, subunit I, domain 2"/>
    <property type="match status" value="1"/>
</dbReference>
<dbReference type="InterPro" id="IPR042178">
    <property type="entry name" value="Serpin_sf_1"/>
</dbReference>
<keyword evidence="3" id="KW-0722">Serine protease inhibitor</keyword>
<dbReference type="CDD" id="cd00172">
    <property type="entry name" value="serpin"/>
    <property type="match status" value="1"/>
</dbReference>
<evidence type="ECO:0000256" key="4">
    <source>
        <dbReference type="RuleBase" id="RU000411"/>
    </source>
</evidence>